<comment type="caution">
    <text evidence="2">The sequence shown here is derived from an EMBL/GenBank/DDBJ whole genome shotgun (WGS) entry which is preliminary data.</text>
</comment>
<feature type="transmembrane region" description="Helical" evidence="1">
    <location>
        <begin position="30"/>
        <end position="48"/>
    </location>
</feature>
<keyword evidence="3" id="KW-1185">Reference proteome</keyword>
<gene>
    <name evidence="2" type="ORF">BGZ99_000220</name>
</gene>
<sequence>MAADIVERLQLSLSVTIITQQGMFVVQSRMMSCHIGLAALPLACLAIWNHVDASDGEIELRERLGGGSVAAAVAGLSGAAAGLYLAMASPEEVERQINQAIHELTVMPKEDADIATMLGFLD</sequence>
<proteinExistence type="predicted"/>
<protein>
    <submittedName>
        <fullName evidence="2">Uncharacterized protein</fullName>
    </submittedName>
</protein>
<evidence type="ECO:0000313" key="3">
    <source>
        <dbReference type="Proteomes" id="UP000738325"/>
    </source>
</evidence>
<reference evidence="2" key="1">
    <citation type="journal article" date="2020" name="Fungal Divers.">
        <title>Resolving the Mortierellaceae phylogeny through synthesis of multi-gene phylogenetics and phylogenomics.</title>
        <authorList>
            <person name="Vandepol N."/>
            <person name="Liber J."/>
            <person name="Desiro A."/>
            <person name="Na H."/>
            <person name="Kennedy M."/>
            <person name="Barry K."/>
            <person name="Grigoriev I.V."/>
            <person name="Miller A.N."/>
            <person name="O'Donnell K."/>
            <person name="Stajich J.E."/>
            <person name="Bonito G."/>
        </authorList>
    </citation>
    <scope>NUCLEOTIDE SEQUENCE</scope>
    <source>
        <strain evidence="2">REB-010B</strain>
    </source>
</reference>
<keyword evidence="1" id="KW-0812">Transmembrane</keyword>
<name>A0A9P6UKM6_9FUNG</name>
<feature type="transmembrane region" description="Helical" evidence="1">
    <location>
        <begin position="68"/>
        <end position="87"/>
    </location>
</feature>
<keyword evidence="1" id="KW-1133">Transmembrane helix</keyword>
<keyword evidence="1" id="KW-0472">Membrane</keyword>
<dbReference type="Proteomes" id="UP000738325">
    <property type="component" value="Unassembled WGS sequence"/>
</dbReference>
<evidence type="ECO:0000256" key="1">
    <source>
        <dbReference type="SAM" id="Phobius"/>
    </source>
</evidence>
<organism evidence="2 3">
    <name type="scientific">Dissophora globulifera</name>
    <dbReference type="NCBI Taxonomy" id="979702"/>
    <lineage>
        <taxon>Eukaryota</taxon>
        <taxon>Fungi</taxon>
        <taxon>Fungi incertae sedis</taxon>
        <taxon>Mucoromycota</taxon>
        <taxon>Mortierellomycotina</taxon>
        <taxon>Mortierellomycetes</taxon>
        <taxon>Mortierellales</taxon>
        <taxon>Mortierellaceae</taxon>
        <taxon>Dissophora</taxon>
    </lineage>
</organism>
<dbReference type="EMBL" id="JAAAIP010001024">
    <property type="protein sequence ID" value="KAG0310665.1"/>
    <property type="molecule type" value="Genomic_DNA"/>
</dbReference>
<evidence type="ECO:0000313" key="2">
    <source>
        <dbReference type="EMBL" id="KAG0310665.1"/>
    </source>
</evidence>
<accession>A0A9P6UKM6</accession>
<dbReference type="AlphaFoldDB" id="A0A9P6UKM6"/>